<keyword evidence="2" id="KW-0695">RNA-directed DNA polymerase</keyword>
<dbReference type="PANTHER" id="PTHR33116">
    <property type="entry name" value="REVERSE TRANSCRIPTASE ZINC-BINDING DOMAIN-CONTAINING PROTEIN-RELATED-RELATED"/>
    <property type="match status" value="1"/>
</dbReference>
<dbReference type="Proteomes" id="UP001151760">
    <property type="component" value="Unassembled WGS sequence"/>
</dbReference>
<keyword evidence="2" id="KW-0548">Nucleotidyltransferase</keyword>
<organism evidence="2 3">
    <name type="scientific">Tanacetum coccineum</name>
    <dbReference type="NCBI Taxonomy" id="301880"/>
    <lineage>
        <taxon>Eukaryota</taxon>
        <taxon>Viridiplantae</taxon>
        <taxon>Streptophyta</taxon>
        <taxon>Embryophyta</taxon>
        <taxon>Tracheophyta</taxon>
        <taxon>Spermatophyta</taxon>
        <taxon>Magnoliopsida</taxon>
        <taxon>eudicotyledons</taxon>
        <taxon>Gunneridae</taxon>
        <taxon>Pentapetalae</taxon>
        <taxon>asterids</taxon>
        <taxon>campanulids</taxon>
        <taxon>Asterales</taxon>
        <taxon>Asteraceae</taxon>
        <taxon>Asteroideae</taxon>
        <taxon>Anthemideae</taxon>
        <taxon>Anthemidinae</taxon>
        <taxon>Tanacetum</taxon>
    </lineage>
</organism>
<evidence type="ECO:0000313" key="2">
    <source>
        <dbReference type="EMBL" id="GJS94369.1"/>
    </source>
</evidence>
<sequence>MLAILQVLPFEEGRLPVKYLGVPLISSRLIVRDCKELVEKVQIRVQDWKNKSLSIAGRLQIIKFVLGSMHIFWASVVIIPTRVLLDIEQIMRGFLWCHGPMKKGKAKVAWEKLLSLKESLWVKWIHEYKLNGRSFWDVPLRGNMSWGWRKILQLRSIIRDFIWCKIGDGARTSLWFDRWCMAGPLVNYVSNHDIFHAGLSLTTKVKDIVHNGVWNWPPDLIDKYPIPNECYAPTVPNSLDCLEWRTGNRMTKPFSISQVWSSIRPRDVKVTWYDMVWFASGIPRHAFTLWLIVKYKLKMQDRIIKQCEGNRL</sequence>
<comment type="caution">
    <text evidence="2">The sequence shown here is derived from an EMBL/GenBank/DDBJ whole genome shotgun (WGS) entry which is preliminary data.</text>
</comment>
<reference evidence="2" key="2">
    <citation type="submission" date="2022-01" db="EMBL/GenBank/DDBJ databases">
        <authorList>
            <person name="Yamashiro T."/>
            <person name="Shiraishi A."/>
            <person name="Satake H."/>
            <person name="Nakayama K."/>
        </authorList>
    </citation>
    <scope>NUCLEOTIDE SEQUENCE</scope>
</reference>
<dbReference type="Pfam" id="PF13966">
    <property type="entry name" value="zf-RVT"/>
    <property type="match status" value="1"/>
</dbReference>
<feature type="domain" description="Reverse transcriptase zinc-binding" evidence="1">
    <location>
        <begin position="254"/>
        <end position="305"/>
    </location>
</feature>
<gene>
    <name evidence="2" type="ORF">Tco_0801337</name>
</gene>
<proteinExistence type="predicted"/>
<accession>A0ABQ4ZVP3</accession>
<dbReference type="PANTHER" id="PTHR33116:SF76">
    <property type="entry name" value="DUF4283 DOMAIN-CONTAINING PROTEIN"/>
    <property type="match status" value="1"/>
</dbReference>
<name>A0ABQ4ZVP3_9ASTR</name>
<protein>
    <submittedName>
        <fullName evidence="2">Reverse transcriptase domain, reverse transcriptase zinc-binding domain protein</fullName>
    </submittedName>
</protein>
<evidence type="ECO:0000259" key="1">
    <source>
        <dbReference type="Pfam" id="PF13966"/>
    </source>
</evidence>
<evidence type="ECO:0000313" key="3">
    <source>
        <dbReference type="Proteomes" id="UP001151760"/>
    </source>
</evidence>
<dbReference type="GO" id="GO:0003964">
    <property type="term" value="F:RNA-directed DNA polymerase activity"/>
    <property type="evidence" value="ECO:0007669"/>
    <property type="project" value="UniProtKB-KW"/>
</dbReference>
<keyword evidence="3" id="KW-1185">Reference proteome</keyword>
<keyword evidence="2" id="KW-0808">Transferase</keyword>
<dbReference type="EMBL" id="BQNB010011726">
    <property type="protein sequence ID" value="GJS94369.1"/>
    <property type="molecule type" value="Genomic_DNA"/>
</dbReference>
<reference evidence="2" key="1">
    <citation type="journal article" date="2022" name="Int. J. Mol. Sci.">
        <title>Draft Genome of Tanacetum Coccineum: Genomic Comparison of Closely Related Tanacetum-Family Plants.</title>
        <authorList>
            <person name="Yamashiro T."/>
            <person name="Shiraishi A."/>
            <person name="Nakayama K."/>
            <person name="Satake H."/>
        </authorList>
    </citation>
    <scope>NUCLEOTIDE SEQUENCE</scope>
</reference>
<dbReference type="InterPro" id="IPR026960">
    <property type="entry name" value="RVT-Znf"/>
</dbReference>